<feature type="domain" description="SLH" evidence="3">
    <location>
        <begin position="599"/>
        <end position="668"/>
    </location>
</feature>
<dbReference type="Pfam" id="PF00144">
    <property type="entry name" value="Beta-lactamase"/>
    <property type="match status" value="1"/>
</dbReference>
<feature type="region of interest" description="Disordered" evidence="1">
    <location>
        <begin position="29"/>
        <end position="48"/>
    </location>
</feature>
<evidence type="ECO:0000256" key="2">
    <source>
        <dbReference type="SAM" id="SignalP"/>
    </source>
</evidence>
<dbReference type="SUPFAM" id="SSF56601">
    <property type="entry name" value="beta-lactamase/transpeptidase-like"/>
    <property type="match status" value="1"/>
</dbReference>
<evidence type="ECO:0000313" key="4">
    <source>
        <dbReference type="EMBL" id="NEW04946.1"/>
    </source>
</evidence>
<organism evidence="4">
    <name type="scientific">Paenibacillus sp. SYP-B3998</name>
    <dbReference type="NCBI Taxonomy" id="2678564"/>
    <lineage>
        <taxon>Bacteria</taxon>
        <taxon>Bacillati</taxon>
        <taxon>Bacillota</taxon>
        <taxon>Bacilli</taxon>
        <taxon>Bacillales</taxon>
        <taxon>Paenibacillaceae</taxon>
        <taxon>Paenibacillus</taxon>
    </lineage>
</organism>
<dbReference type="InterPro" id="IPR012338">
    <property type="entry name" value="Beta-lactam/transpept-like"/>
</dbReference>
<feature type="chain" id="PRO_5038969850" evidence="2">
    <location>
        <begin position="26"/>
        <end position="668"/>
    </location>
</feature>
<accession>A0A6G3ZRW0</accession>
<dbReference type="PROSITE" id="PS51272">
    <property type="entry name" value="SLH"/>
    <property type="match status" value="1"/>
</dbReference>
<dbReference type="InterPro" id="IPR050491">
    <property type="entry name" value="AmpC-like"/>
</dbReference>
<feature type="compositionally biased region" description="Polar residues" evidence="1">
    <location>
        <begin position="29"/>
        <end position="43"/>
    </location>
</feature>
<dbReference type="PANTHER" id="PTHR46825:SF9">
    <property type="entry name" value="BETA-LACTAMASE-RELATED DOMAIN-CONTAINING PROTEIN"/>
    <property type="match status" value="1"/>
</dbReference>
<evidence type="ECO:0000259" key="3">
    <source>
        <dbReference type="PROSITE" id="PS51272"/>
    </source>
</evidence>
<dbReference type="InterPro" id="IPR001466">
    <property type="entry name" value="Beta-lactam-related"/>
</dbReference>
<dbReference type="EMBL" id="JAAIKC010000001">
    <property type="protein sequence ID" value="NEW04946.1"/>
    <property type="molecule type" value="Genomic_DNA"/>
</dbReference>
<dbReference type="InterPro" id="IPR001119">
    <property type="entry name" value="SLH_dom"/>
</dbReference>
<gene>
    <name evidence="4" type="ORF">GK047_02800</name>
</gene>
<name>A0A6G3ZRW0_9BACL</name>
<sequence length="668" mass="74070">MHKMTRNLSLATLLLSSTVFTACSAQDSSAAPNNAVSQPTTKVSAKGPQDSKEIEAFMDPVFAEKMKKYNVNGSNFVVVKDGKVLVNKGYGYADKEKKTLVDKDTVFQIASVSKTFTALAALQLAEKGKIDLKHDITEYLGGMKVPNKTNKPLTMYDMLTYTAGFDYPDKALYVGPEYVNQVIPMKEFMTEHMPTVVRTPGEAYTYDNFAFLLAGYAVETVSGIPFPQYMEKNVFKPLGMNSTSSRFTPELLARMATQYGVDGAPHPAYGQAPTDGPQGSILSTGEDMAKYLIMFQQQGTFDGKEIVSKKTMEQMQTYAVFADKSIPMTTVGGFEGYRNDLMNGHHVVLKGGNMPGHQSLVVLLPEKNTAFYMSYNNDTMMSLEVYEAFMDHYFPDERTPEKNTYVPLSESDAAKYVGSYQNTRFYFLKSNFTYADGNLLMETGTGGKHTLKMVNPLLFEDESGNKLAFKKDHKDQVEYFYYTNPNSLDYGSDARKVHLKPAFTDVPSDSVYKTYIDNLHSFDVISAKSGNLFEPRGTMTQGEFADVAILAHGWATFSDYLDSNKEKIVSSVPGFDRNAPITRQIAAVMIQNLKQAKPATDIKLTGDTDSWAVDAITALVSQGIIDPDTKVKADGSVDFRSKQPLLRQEASALLDLAFGYYSLPIKNK</sequence>
<dbReference type="PANTHER" id="PTHR46825">
    <property type="entry name" value="D-ALANYL-D-ALANINE-CARBOXYPEPTIDASE/ENDOPEPTIDASE AMPH"/>
    <property type="match status" value="1"/>
</dbReference>
<evidence type="ECO:0000256" key="1">
    <source>
        <dbReference type="SAM" id="MobiDB-lite"/>
    </source>
</evidence>
<dbReference type="AlphaFoldDB" id="A0A6G3ZRW0"/>
<dbReference type="Gene3D" id="3.40.710.10">
    <property type="entry name" value="DD-peptidase/beta-lactamase superfamily"/>
    <property type="match status" value="1"/>
</dbReference>
<keyword evidence="4" id="KW-0378">Hydrolase</keyword>
<feature type="signal peptide" evidence="2">
    <location>
        <begin position="1"/>
        <end position="25"/>
    </location>
</feature>
<dbReference type="Pfam" id="PF00395">
    <property type="entry name" value="SLH"/>
    <property type="match status" value="1"/>
</dbReference>
<protein>
    <submittedName>
        <fullName evidence="4">Serine hydrolase</fullName>
    </submittedName>
</protein>
<dbReference type="GO" id="GO:0016787">
    <property type="term" value="F:hydrolase activity"/>
    <property type="evidence" value="ECO:0007669"/>
    <property type="project" value="UniProtKB-KW"/>
</dbReference>
<dbReference type="RefSeq" id="WP_163940838.1">
    <property type="nucleotide sequence ID" value="NZ_JAAIKC010000001.1"/>
</dbReference>
<comment type="caution">
    <text evidence="4">The sequence shown here is derived from an EMBL/GenBank/DDBJ whole genome shotgun (WGS) entry which is preliminary data.</text>
</comment>
<reference evidence="4" key="1">
    <citation type="submission" date="2020-02" db="EMBL/GenBank/DDBJ databases">
        <authorList>
            <person name="Shen X.-R."/>
            <person name="Zhang Y.-X."/>
        </authorList>
    </citation>
    <scope>NUCLEOTIDE SEQUENCE</scope>
    <source>
        <strain evidence="4">SYP-B3998</strain>
    </source>
</reference>
<dbReference type="PROSITE" id="PS51257">
    <property type="entry name" value="PROKAR_LIPOPROTEIN"/>
    <property type="match status" value="1"/>
</dbReference>
<keyword evidence="2" id="KW-0732">Signal</keyword>
<proteinExistence type="predicted"/>